<accession>A0A8X7Y8D4</accession>
<proteinExistence type="predicted"/>
<evidence type="ECO:0000313" key="2">
    <source>
        <dbReference type="Proteomes" id="UP000886885"/>
    </source>
</evidence>
<organism evidence="1 2">
    <name type="scientific">Populus tomentosa</name>
    <name type="common">Chinese white poplar</name>
    <dbReference type="NCBI Taxonomy" id="118781"/>
    <lineage>
        <taxon>Eukaryota</taxon>
        <taxon>Viridiplantae</taxon>
        <taxon>Streptophyta</taxon>
        <taxon>Embryophyta</taxon>
        <taxon>Tracheophyta</taxon>
        <taxon>Spermatophyta</taxon>
        <taxon>Magnoliopsida</taxon>
        <taxon>eudicotyledons</taxon>
        <taxon>Gunneridae</taxon>
        <taxon>Pentapetalae</taxon>
        <taxon>rosids</taxon>
        <taxon>fabids</taxon>
        <taxon>Malpighiales</taxon>
        <taxon>Salicaceae</taxon>
        <taxon>Saliceae</taxon>
        <taxon>Populus</taxon>
    </lineage>
</organism>
<name>A0A8X7Y8D4_POPTO</name>
<reference evidence="1" key="1">
    <citation type="journal article" date="2020" name="bioRxiv">
        <title>Hybrid origin of Populus tomentosa Carr. identified through genome sequencing and phylogenomic analysis.</title>
        <authorList>
            <person name="An X."/>
            <person name="Gao K."/>
            <person name="Chen Z."/>
            <person name="Li J."/>
            <person name="Yang X."/>
            <person name="Yang X."/>
            <person name="Zhou J."/>
            <person name="Guo T."/>
            <person name="Zhao T."/>
            <person name="Huang S."/>
            <person name="Miao D."/>
            <person name="Khan W.U."/>
            <person name="Rao P."/>
            <person name="Ye M."/>
            <person name="Lei B."/>
            <person name="Liao W."/>
            <person name="Wang J."/>
            <person name="Ji L."/>
            <person name="Li Y."/>
            <person name="Guo B."/>
            <person name="Mustafa N.S."/>
            <person name="Li S."/>
            <person name="Yun Q."/>
            <person name="Keller S.R."/>
            <person name="Mao J."/>
            <person name="Zhang R."/>
            <person name="Strauss S.H."/>
        </authorList>
    </citation>
    <scope>NUCLEOTIDE SEQUENCE</scope>
    <source>
        <strain evidence="1">GM15</strain>
        <tissue evidence="1">Leaf</tissue>
    </source>
</reference>
<protein>
    <submittedName>
        <fullName evidence="1">Uncharacterized protein</fullName>
    </submittedName>
</protein>
<evidence type="ECO:0000313" key="1">
    <source>
        <dbReference type="EMBL" id="KAG6748268.1"/>
    </source>
</evidence>
<dbReference type="AlphaFoldDB" id="A0A8X7Y8D4"/>
<dbReference type="OrthoDB" id="1679286at2759"/>
<dbReference type="Proteomes" id="UP000886885">
    <property type="component" value="Chromosome 14D"/>
</dbReference>
<sequence>MGNWFARIYQAVLSVDQDSEDVKSNLITPSSSSLRIKVRMTTTQLKELMTRAELSPGNSELGSMILQECLDGRFRARVVVGDEVHQERRGRKLKALGAKHGETDNWVQLGCCRVVLSTSVWRRVPLHLLFKKCGIYTAIKMEPSMFVNFEGAKDMPGGGGSKYRTGIKKEFALDPFWLMEILGFGFSKS</sequence>
<gene>
    <name evidence="1" type="ORF">POTOM_048184</name>
</gene>
<keyword evidence="2" id="KW-1185">Reference proteome</keyword>
<dbReference type="EMBL" id="JAAWWB010000028">
    <property type="protein sequence ID" value="KAG6748268.1"/>
    <property type="molecule type" value="Genomic_DNA"/>
</dbReference>
<comment type="caution">
    <text evidence="1">The sequence shown here is derived from an EMBL/GenBank/DDBJ whole genome shotgun (WGS) entry which is preliminary data.</text>
</comment>